<feature type="non-terminal residue" evidence="6">
    <location>
        <position position="336"/>
    </location>
</feature>
<dbReference type="Gene3D" id="3.40.390.10">
    <property type="entry name" value="Collagenase (Catalytic Domain)"/>
    <property type="match status" value="1"/>
</dbReference>
<evidence type="ECO:0000259" key="5">
    <source>
        <dbReference type="SMART" id="SM00235"/>
    </source>
</evidence>
<feature type="region of interest" description="Disordered" evidence="4">
    <location>
        <begin position="233"/>
        <end position="263"/>
    </location>
</feature>
<comment type="similarity">
    <text evidence="2">Belongs to the peptidase M10B family.</text>
</comment>
<comment type="subcellular location">
    <subcellularLocation>
        <location evidence="1">Secreted</location>
    </subcellularLocation>
</comment>
<proteinExistence type="inferred from homology"/>
<protein>
    <recommendedName>
        <fullName evidence="5">Peptidase metallopeptidase domain-containing protein</fullName>
    </recommendedName>
</protein>
<dbReference type="InterPro" id="IPR001343">
    <property type="entry name" value="Hemolysn_Ca-bd"/>
</dbReference>
<feature type="domain" description="Peptidase metallopeptidase" evidence="5">
    <location>
        <begin position="158"/>
        <end position="323"/>
    </location>
</feature>
<dbReference type="GO" id="GO:0006508">
    <property type="term" value="P:proteolysis"/>
    <property type="evidence" value="ECO:0007669"/>
    <property type="project" value="InterPro"/>
</dbReference>
<dbReference type="EMBL" id="UINC01014017">
    <property type="protein sequence ID" value="SVA60093.1"/>
    <property type="molecule type" value="Genomic_DNA"/>
</dbReference>
<dbReference type="PROSITE" id="PS00330">
    <property type="entry name" value="HEMOLYSIN_CALCIUM"/>
    <property type="match status" value="3"/>
</dbReference>
<dbReference type="PANTHER" id="PTHR38340:SF1">
    <property type="entry name" value="S-LAYER PROTEIN"/>
    <property type="match status" value="1"/>
</dbReference>
<dbReference type="Pfam" id="PF00353">
    <property type="entry name" value="HemolysinCabind"/>
    <property type="match status" value="2"/>
</dbReference>
<sequence>MPTITGTEVSESLYGTSTDDVIYGYGGDDEIRGYGGSDLLYGGEGNDTIYGGNGNDLLKGGEGDDKLYGYDGNDTLEGGIDFDYLWGGDGDDTYIINSKTFYLWDSDGNDTAIVNVDFVKIPSFIENVTYTAGVQALPYWISALLGEYAARYSSLLGVAKTFNFGFPDTIPDYVSDDPEDSNNWESFNAAQRVFTRSVFEYIASLVDITFTEVTNIDAVNTFSFANNNQDNSGAYGKYPSSSSSGSDVYIDKERDDGSVKTGSLQPKQSEYAAYLWMHEIGHSLGLKHPFDEANVSGDVGPPPYLQGNEDRADWSVMSYNYSPNDYYIRYSPLDIA</sequence>
<dbReference type="InterPro" id="IPR011049">
    <property type="entry name" value="Serralysin-like_metalloprot_C"/>
</dbReference>
<feature type="compositionally biased region" description="Basic and acidic residues" evidence="4">
    <location>
        <begin position="249"/>
        <end position="258"/>
    </location>
</feature>
<evidence type="ECO:0000256" key="4">
    <source>
        <dbReference type="SAM" id="MobiDB-lite"/>
    </source>
</evidence>
<gene>
    <name evidence="6" type="ORF">METZ01_LOCUS112947</name>
</gene>
<dbReference type="GO" id="GO:0008237">
    <property type="term" value="F:metallopeptidase activity"/>
    <property type="evidence" value="ECO:0007669"/>
    <property type="project" value="InterPro"/>
</dbReference>
<evidence type="ECO:0000313" key="6">
    <source>
        <dbReference type="EMBL" id="SVA60093.1"/>
    </source>
</evidence>
<dbReference type="InterPro" id="IPR050557">
    <property type="entry name" value="RTX_toxin/Mannuronan_C5-epim"/>
</dbReference>
<dbReference type="GO" id="GO:0008270">
    <property type="term" value="F:zinc ion binding"/>
    <property type="evidence" value="ECO:0007669"/>
    <property type="project" value="InterPro"/>
</dbReference>
<evidence type="ECO:0000256" key="1">
    <source>
        <dbReference type="ARBA" id="ARBA00004613"/>
    </source>
</evidence>
<dbReference type="AlphaFoldDB" id="A0A381X7A3"/>
<dbReference type="GO" id="GO:0005576">
    <property type="term" value="C:extracellular region"/>
    <property type="evidence" value="ECO:0007669"/>
    <property type="project" value="UniProtKB-SubCell"/>
</dbReference>
<dbReference type="SUPFAM" id="SSF55486">
    <property type="entry name" value="Metalloproteases ('zincins'), catalytic domain"/>
    <property type="match status" value="1"/>
</dbReference>
<dbReference type="SUPFAM" id="SSF51120">
    <property type="entry name" value="beta-Roll"/>
    <property type="match status" value="1"/>
</dbReference>
<name>A0A381X7A3_9ZZZZ</name>
<reference evidence="6" key="1">
    <citation type="submission" date="2018-05" db="EMBL/GenBank/DDBJ databases">
        <authorList>
            <person name="Lanie J.A."/>
            <person name="Ng W.-L."/>
            <person name="Kazmierczak K.M."/>
            <person name="Andrzejewski T.M."/>
            <person name="Davidsen T.M."/>
            <person name="Wayne K.J."/>
            <person name="Tettelin H."/>
            <person name="Glass J.I."/>
            <person name="Rusch D."/>
            <person name="Podicherti R."/>
            <person name="Tsui H.-C.T."/>
            <person name="Winkler M.E."/>
        </authorList>
    </citation>
    <scope>NUCLEOTIDE SEQUENCE</scope>
</reference>
<dbReference type="GO" id="GO:0005509">
    <property type="term" value="F:calcium ion binding"/>
    <property type="evidence" value="ECO:0007669"/>
    <property type="project" value="InterPro"/>
</dbReference>
<dbReference type="Gene3D" id="2.150.10.10">
    <property type="entry name" value="Serralysin-like metalloprotease, C-terminal"/>
    <property type="match status" value="2"/>
</dbReference>
<dbReference type="InterPro" id="IPR006026">
    <property type="entry name" value="Peptidase_Metallo"/>
</dbReference>
<evidence type="ECO:0000256" key="2">
    <source>
        <dbReference type="ARBA" id="ARBA00009490"/>
    </source>
</evidence>
<dbReference type="SMART" id="SM00235">
    <property type="entry name" value="ZnMc"/>
    <property type="match status" value="1"/>
</dbReference>
<dbReference type="PANTHER" id="PTHR38340">
    <property type="entry name" value="S-LAYER PROTEIN"/>
    <property type="match status" value="1"/>
</dbReference>
<keyword evidence="3" id="KW-0964">Secreted</keyword>
<organism evidence="6">
    <name type="scientific">marine metagenome</name>
    <dbReference type="NCBI Taxonomy" id="408172"/>
    <lineage>
        <taxon>unclassified sequences</taxon>
        <taxon>metagenomes</taxon>
        <taxon>ecological metagenomes</taxon>
    </lineage>
</organism>
<dbReference type="InterPro" id="IPR024079">
    <property type="entry name" value="MetalloPept_cat_dom_sf"/>
</dbReference>
<evidence type="ECO:0000256" key="3">
    <source>
        <dbReference type="ARBA" id="ARBA00022525"/>
    </source>
</evidence>
<dbReference type="PRINTS" id="PR00313">
    <property type="entry name" value="CABNDNGRPT"/>
</dbReference>
<dbReference type="InterPro" id="IPR018511">
    <property type="entry name" value="Hemolysin-typ_Ca-bd_CS"/>
</dbReference>
<accession>A0A381X7A3</accession>